<evidence type="ECO:0000313" key="2">
    <source>
        <dbReference type="Proteomes" id="UP000054995"/>
    </source>
</evidence>
<dbReference type="Proteomes" id="UP000054995">
    <property type="component" value="Unassembled WGS sequence"/>
</dbReference>
<reference evidence="1 2" key="1">
    <citation type="submission" date="2015-01" db="EMBL/GenBank/DDBJ databases">
        <title>Evolution of Trichinella species and genotypes.</title>
        <authorList>
            <person name="Korhonen P.K."/>
            <person name="Edoardo P."/>
            <person name="Giuseppe L.R."/>
            <person name="Gasser R.B."/>
        </authorList>
    </citation>
    <scope>NUCLEOTIDE SEQUENCE [LARGE SCALE GENOMIC DNA]</scope>
    <source>
        <strain evidence="1">ISS470</strain>
    </source>
</reference>
<sequence length="116" mass="13716">MSVTIYLKNKYFAFYFMFFLEFNFKDLSLKLIDSFYFSLTLKKPLVNASRCTNFMVTYMAARRCYDDRDLINFVLTHSSTFADHSLFSFLSVTVQSFSQSHLKFIDALGSFTMKKY</sequence>
<keyword evidence="2" id="KW-1185">Reference proteome</keyword>
<proteinExistence type="predicted"/>
<protein>
    <submittedName>
        <fullName evidence="1">Uncharacterized protein</fullName>
    </submittedName>
</protein>
<comment type="caution">
    <text evidence="1">The sequence shown here is derived from an EMBL/GenBank/DDBJ whole genome shotgun (WGS) entry which is preliminary data.</text>
</comment>
<dbReference type="EMBL" id="JYDT01000047">
    <property type="protein sequence ID" value="KRY87991.1"/>
    <property type="molecule type" value="Genomic_DNA"/>
</dbReference>
<evidence type="ECO:0000313" key="1">
    <source>
        <dbReference type="EMBL" id="KRY87991.1"/>
    </source>
</evidence>
<dbReference type="AlphaFoldDB" id="A0A0V1FPN6"/>
<name>A0A0V1FPN6_TRIPS</name>
<organism evidence="1 2">
    <name type="scientific">Trichinella pseudospiralis</name>
    <name type="common">Parasitic roundworm</name>
    <dbReference type="NCBI Taxonomy" id="6337"/>
    <lineage>
        <taxon>Eukaryota</taxon>
        <taxon>Metazoa</taxon>
        <taxon>Ecdysozoa</taxon>
        <taxon>Nematoda</taxon>
        <taxon>Enoplea</taxon>
        <taxon>Dorylaimia</taxon>
        <taxon>Trichinellida</taxon>
        <taxon>Trichinellidae</taxon>
        <taxon>Trichinella</taxon>
    </lineage>
</organism>
<gene>
    <name evidence="1" type="ORF">T4D_6498</name>
</gene>
<accession>A0A0V1FPN6</accession>